<accession>A0ABD0UD14</accession>
<proteinExistence type="predicted"/>
<evidence type="ECO:0000313" key="1">
    <source>
        <dbReference type="EMBL" id="KAL0908136.1"/>
    </source>
</evidence>
<evidence type="ECO:0000313" key="2">
    <source>
        <dbReference type="Proteomes" id="UP001552299"/>
    </source>
</evidence>
<name>A0ABD0UD14_DENTH</name>
<keyword evidence="2" id="KW-1185">Reference proteome</keyword>
<organism evidence="1 2">
    <name type="scientific">Dendrobium thyrsiflorum</name>
    <name type="common">Pinecone-like raceme dendrobium</name>
    <name type="synonym">Orchid</name>
    <dbReference type="NCBI Taxonomy" id="117978"/>
    <lineage>
        <taxon>Eukaryota</taxon>
        <taxon>Viridiplantae</taxon>
        <taxon>Streptophyta</taxon>
        <taxon>Embryophyta</taxon>
        <taxon>Tracheophyta</taxon>
        <taxon>Spermatophyta</taxon>
        <taxon>Magnoliopsida</taxon>
        <taxon>Liliopsida</taxon>
        <taxon>Asparagales</taxon>
        <taxon>Orchidaceae</taxon>
        <taxon>Epidendroideae</taxon>
        <taxon>Malaxideae</taxon>
        <taxon>Dendrobiinae</taxon>
        <taxon>Dendrobium</taxon>
    </lineage>
</organism>
<protein>
    <submittedName>
        <fullName evidence="1">Uncharacterized protein</fullName>
    </submittedName>
</protein>
<comment type="caution">
    <text evidence="1">The sequence shown here is derived from an EMBL/GenBank/DDBJ whole genome shotgun (WGS) entry which is preliminary data.</text>
</comment>
<dbReference type="EMBL" id="JANQDX010000017">
    <property type="protein sequence ID" value="KAL0908136.1"/>
    <property type="molecule type" value="Genomic_DNA"/>
</dbReference>
<gene>
    <name evidence="1" type="ORF">M5K25_022609</name>
</gene>
<dbReference type="Proteomes" id="UP001552299">
    <property type="component" value="Unassembled WGS sequence"/>
</dbReference>
<dbReference type="AlphaFoldDB" id="A0ABD0UD14"/>
<sequence>MAFSLINIPTATIITGHDQTLKAHRLLGNKEIATSFKRKALCVPPDLSRAANRSFVVCAEAQNSNVSKGGVLTIEDDDVLATQPRIGRRTFPPDFVFGAATAAYQVATTLSFLRLNCENKAII</sequence>
<reference evidence="1 2" key="1">
    <citation type="journal article" date="2024" name="Plant Biotechnol. J.">
        <title>Dendrobium thyrsiflorum genome and its molecular insights into genes involved in important horticultural traits.</title>
        <authorList>
            <person name="Chen B."/>
            <person name="Wang J.Y."/>
            <person name="Zheng P.J."/>
            <person name="Li K.L."/>
            <person name="Liang Y.M."/>
            <person name="Chen X.F."/>
            <person name="Zhang C."/>
            <person name="Zhao X."/>
            <person name="He X."/>
            <person name="Zhang G.Q."/>
            <person name="Liu Z.J."/>
            <person name="Xu Q."/>
        </authorList>
    </citation>
    <scope>NUCLEOTIDE SEQUENCE [LARGE SCALE GENOMIC DNA]</scope>
    <source>
        <strain evidence="1">GZMU011</strain>
    </source>
</reference>